<feature type="domain" description="Shikimate dehydrogenase substrate binding N-terminal" evidence="11">
    <location>
        <begin position="12"/>
        <end position="94"/>
    </location>
</feature>
<evidence type="ECO:0000256" key="1">
    <source>
        <dbReference type="ARBA" id="ARBA00004871"/>
    </source>
</evidence>
<dbReference type="NCBIfam" id="TIGR00507">
    <property type="entry name" value="aroE"/>
    <property type="match status" value="1"/>
</dbReference>
<comment type="function">
    <text evidence="9">Involved in the biosynthesis of the chorismate, which leads to the biosynthesis of aromatic amino acids. Catalyzes the reversible NADPH linked reduction of 3-dehydroshikimate (DHSA) to yield shikimate (SA).</text>
</comment>
<protein>
    <recommendedName>
        <fullName evidence="2 9">Shikimate dehydrogenase (NADP(+))</fullName>
        <shortName evidence="9">SDH</shortName>
        <ecNumber evidence="2 9">1.1.1.25</ecNumber>
    </recommendedName>
</protein>
<feature type="binding site" evidence="9">
    <location>
        <position position="255"/>
    </location>
    <ligand>
        <name>shikimate</name>
        <dbReference type="ChEBI" id="CHEBI:36208"/>
    </ligand>
</feature>
<dbReference type="EC" id="1.1.1.25" evidence="2 9"/>
<comment type="similarity">
    <text evidence="9">Belongs to the shikimate dehydrogenase family.</text>
</comment>
<dbReference type="GO" id="GO:0009423">
    <property type="term" value="P:chorismate biosynthetic process"/>
    <property type="evidence" value="ECO:0007669"/>
    <property type="project" value="UniProtKB-UniRule"/>
</dbReference>
<dbReference type="AlphaFoldDB" id="C1DWE2"/>
<dbReference type="Proteomes" id="UP000001369">
    <property type="component" value="Chromosome"/>
</dbReference>
<dbReference type="GO" id="GO:0050661">
    <property type="term" value="F:NADP binding"/>
    <property type="evidence" value="ECO:0007669"/>
    <property type="project" value="InterPro"/>
</dbReference>
<dbReference type="eggNOG" id="COG0169">
    <property type="taxonomic scope" value="Bacteria"/>
</dbReference>
<dbReference type="KEGG" id="saf:SULAZ_1462"/>
<evidence type="ECO:0000259" key="12">
    <source>
        <dbReference type="Pfam" id="PF18317"/>
    </source>
</evidence>
<dbReference type="CDD" id="cd01065">
    <property type="entry name" value="NAD_bind_Shikimate_DH"/>
    <property type="match status" value="1"/>
</dbReference>
<comment type="pathway">
    <text evidence="1 9">Metabolic intermediate biosynthesis; chorismate biosynthesis; chorismate from D-erythrose 4-phosphate and phosphoenolpyruvate: step 4/7.</text>
</comment>
<feature type="binding site" evidence="9">
    <location>
        <begin position="131"/>
        <end position="135"/>
    </location>
    <ligand>
        <name>NADP(+)</name>
        <dbReference type="ChEBI" id="CHEBI:58349"/>
    </ligand>
</feature>
<feature type="binding site" evidence="9">
    <location>
        <position position="92"/>
    </location>
    <ligand>
        <name>shikimate</name>
        <dbReference type="ChEBI" id="CHEBI:36208"/>
    </ligand>
</feature>
<dbReference type="InterPro" id="IPR013708">
    <property type="entry name" value="Shikimate_DH-bd_N"/>
</dbReference>
<dbReference type="GO" id="GO:0005829">
    <property type="term" value="C:cytosol"/>
    <property type="evidence" value="ECO:0007669"/>
    <property type="project" value="TreeGrafter"/>
</dbReference>
<dbReference type="STRING" id="204536.SULAZ_1462"/>
<dbReference type="InterPro" id="IPR046346">
    <property type="entry name" value="Aminoacid_DH-like_N_sf"/>
</dbReference>
<dbReference type="EMBL" id="CP001229">
    <property type="protein sequence ID" value="ACN98164.1"/>
    <property type="molecule type" value="Genomic_DNA"/>
</dbReference>
<dbReference type="RefSeq" id="WP_012673490.1">
    <property type="nucleotide sequence ID" value="NC_012438.1"/>
</dbReference>
<feature type="domain" description="Quinate/shikimate 5-dehydrogenase/glutamyl-tRNA reductase" evidence="10">
    <location>
        <begin position="119"/>
        <end position="202"/>
    </location>
</feature>
<gene>
    <name evidence="9 13" type="primary">aroE</name>
    <name evidence="13" type="ordered locus">SULAZ_1462</name>
</gene>
<feature type="domain" description="SDH C-terminal" evidence="12">
    <location>
        <begin position="248"/>
        <end position="277"/>
    </location>
</feature>
<dbReference type="FunFam" id="3.40.50.720:FF:000086">
    <property type="entry name" value="Quinate/shikimate dehydrogenase"/>
    <property type="match status" value="1"/>
</dbReference>
<keyword evidence="4 9" id="KW-0521">NADP</keyword>
<evidence type="ECO:0000256" key="2">
    <source>
        <dbReference type="ARBA" id="ARBA00012962"/>
    </source>
</evidence>
<evidence type="ECO:0000256" key="6">
    <source>
        <dbReference type="ARBA" id="ARBA00023141"/>
    </source>
</evidence>
<comment type="pathway">
    <text evidence="8">Aromatic compound metabolism; 3,4-dihydroxybenzoate biosynthesis; 3-dehydroquinate from D-quinate (NAD(+) route).</text>
</comment>
<dbReference type="SUPFAM" id="SSF53223">
    <property type="entry name" value="Aminoacid dehydrogenase-like, N-terminal domain"/>
    <property type="match status" value="1"/>
</dbReference>
<dbReference type="Pfam" id="PF01488">
    <property type="entry name" value="Shikimate_DH"/>
    <property type="match status" value="1"/>
</dbReference>
<evidence type="ECO:0000256" key="4">
    <source>
        <dbReference type="ARBA" id="ARBA00022857"/>
    </source>
</evidence>
<dbReference type="InterPro" id="IPR022893">
    <property type="entry name" value="Shikimate_DH_fam"/>
</dbReference>
<dbReference type="PANTHER" id="PTHR21089">
    <property type="entry name" value="SHIKIMATE DEHYDROGENASE"/>
    <property type="match status" value="1"/>
</dbReference>
<feature type="binding site" evidence="9">
    <location>
        <position position="227"/>
    </location>
    <ligand>
        <name>NADP(+)</name>
        <dbReference type="ChEBI" id="CHEBI:58349"/>
    </ligand>
</feature>
<keyword evidence="3 9" id="KW-0028">Amino-acid biosynthesis</keyword>
<comment type="subunit">
    <text evidence="9">Homodimer.</text>
</comment>
<dbReference type="Pfam" id="PF18317">
    <property type="entry name" value="SDH_C"/>
    <property type="match status" value="1"/>
</dbReference>
<evidence type="ECO:0000259" key="11">
    <source>
        <dbReference type="Pfam" id="PF08501"/>
    </source>
</evidence>
<evidence type="ECO:0000313" key="13">
    <source>
        <dbReference type="EMBL" id="ACN98164.1"/>
    </source>
</evidence>
<dbReference type="HOGENOM" id="CLU_044063_4_1_0"/>
<dbReference type="OrthoDB" id="9792692at2"/>
<dbReference type="Gene3D" id="3.40.50.720">
    <property type="entry name" value="NAD(P)-binding Rossmann-like Domain"/>
    <property type="match status" value="1"/>
</dbReference>
<feature type="active site" description="Proton acceptor" evidence="9">
    <location>
        <position position="71"/>
    </location>
</feature>
<accession>C1DWE2</accession>
<dbReference type="UniPathway" id="UPA00053">
    <property type="reaction ID" value="UER00087"/>
</dbReference>
<keyword evidence="14" id="KW-1185">Reference proteome</keyword>
<dbReference type="GO" id="GO:0009073">
    <property type="term" value="P:aromatic amino acid family biosynthetic process"/>
    <property type="evidence" value="ECO:0007669"/>
    <property type="project" value="UniProtKB-KW"/>
</dbReference>
<dbReference type="InterPro" id="IPR041121">
    <property type="entry name" value="SDH_C"/>
</dbReference>
<feature type="binding site" evidence="9">
    <location>
        <position position="67"/>
    </location>
    <ligand>
        <name>shikimate</name>
        <dbReference type="ChEBI" id="CHEBI:36208"/>
    </ligand>
</feature>
<dbReference type="InterPro" id="IPR011342">
    <property type="entry name" value="Shikimate_DH"/>
</dbReference>
<keyword evidence="6 9" id="KW-0057">Aromatic amino acid biosynthesis</keyword>
<feature type="binding site" evidence="9">
    <location>
        <position position="83"/>
    </location>
    <ligand>
        <name>NADP(+)</name>
        <dbReference type="ChEBI" id="CHEBI:58349"/>
    </ligand>
</feature>
<feature type="binding site" evidence="9">
    <location>
        <begin position="20"/>
        <end position="22"/>
    </location>
    <ligand>
        <name>shikimate</name>
        <dbReference type="ChEBI" id="CHEBI:36208"/>
    </ligand>
</feature>
<dbReference type="InterPro" id="IPR006151">
    <property type="entry name" value="Shikm_DH/Glu-tRNA_Rdtase"/>
</dbReference>
<proteinExistence type="inferred from homology"/>
<dbReference type="PANTHER" id="PTHR21089:SF1">
    <property type="entry name" value="BIFUNCTIONAL 3-DEHYDROQUINATE DEHYDRATASE_SHIKIMATE DEHYDROGENASE, CHLOROPLASTIC"/>
    <property type="match status" value="1"/>
</dbReference>
<name>C1DWE2_SULAA</name>
<dbReference type="GO" id="GO:0019632">
    <property type="term" value="P:shikimate metabolic process"/>
    <property type="evidence" value="ECO:0007669"/>
    <property type="project" value="InterPro"/>
</dbReference>
<feature type="binding site" evidence="9">
    <location>
        <position position="229"/>
    </location>
    <ligand>
        <name>shikimate</name>
        <dbReference type="ChEBI" id="CHEBI:36208"/>
    </ligand>
</feature>
<dbReference type="SUPFAM" id="SSF51735">
    <property type="entry name" value="NAD(P)-binding Rossmann-fold domains"/>
    <property type="match status" value="1"/>
</dbReference>
<dbReference type="Gene3D" id="3.40.50.10860">
    <property type="entry name" value="Leucine Dehydrogenase, chain A, domain 1"/>
    <property type="match status" value="1"/>
</dbReference>
<organism evidence="13 14">
    <name type="scientific">Sulfurihydrogenibium azorense (strain DSM 15241 / OCM 825 / Az-Fu1)</name>
    <dbReference type="NCBI Taxonomy" id="204536"/>
    <lineage>
        <taxon>Bacteria</taxon>
        <taxon>Pseudomonadati</taxon>
        <taxon>Aquificota</taxon>
        <taxon>Aquificia</taxon>
        <taxon>Aquificales</taxon>
        <taxon>Hydrogenothermaceae</taxon>
        <taxon>Sulfurihydrogenibium</taxon>
    </lineage>
</organism>
<dbReference type="InterPro" id="IPR036291">
    <property type="entry name" value="NAD(P)-bd_dom_sf"/>
</dbReference>
<reference evidence="13 14" key="1">
    <citation type="journal article" date="2009" name="J. Bacteriol.">
        <title>Complete and draft genome sequences of six members of the Aquificales.</title>
        <authorList>
            <person name="Reysenbach A.L."/>
            <person name="Hamamura N."/>
            <person name="Podar M."/>
            <person name="Griffiths E."/>
            <person name="Ferreira S."/>
            <person name="Hochstein R."/>
            <person name="Heidelberg J."/>
            <person name="Johnson J."/>
            <person name="Mead D."/>
            <person name="Pohorille A."/>
            <person name="Sarmiento M."/>
            <person name="Schweighofer K."/>
            <person name="Seshadri R."/>
            <person name="Voytek M.A."/>
        </authorList>
    </citation>
    <scope>NUCLEOTIDE SEQUENCE [LARGE SCALE GENOMIC DNA]</scope>
    <source>
        <strain evidence="14">Az-Fu1 / DSM 15241 / OCM 825</strain>
    </source>
</reference>
<dbReference type="HAMAP" id="MF_00222">
    <property type="entry name" value="Shikimate_DH_AroE"/>
    <property type="match status" value="1"/>
</dbReference>
<feature type="binding site" evidence="9">
    <location>
        <begin position="155"/>
        <end position="160"/>
    </location>
    <ligand>
        <name>NADP(+)</name>
        <dbReference type="ChEBI" id="CHEBI:58349"/>
    </ligand>
</feature>
<keyword evidence="5 9" id="KW-0560">Oxidoreductase</keyword>
<evidence type="ECO:0000259" key="10">
    <source>
        <dbReference type="Pfam" id="PF01488"/>
    </source>
</evidence>
<evidence type="ECO:0000256" key="3">
    <source>
        <dbReference type="ARBA" id="ARBA00022605"/>
    </source>
</evidence>
<evidence type="ECO:0000313" key="14">
    <source>
        <dbReference type="Proteomes" id="UP000001369"/>
    </source>
</evidence>
<comment type="catalytic activity">
    <reaction evidence="7 9">
        <text>shikimate + NADP(+) = 3-dehydroshikimate + NADPH + H(+)</text>
        <dbReference type="Rhea" id="RHEA:17737"/>
        <dbReference type="ChEBI" id="CHEBI:15378"/>
        <dbReference type="ChEBI" id="CHEBI:16630"/>
        <dbReference type="ChEBI" id="CHEBI:36208"/>
        <dbReference type="ChEBI" id="CHEBI:57783"/>
        <dbReference type="ChEBI" id="CHEBI:58349"/>
        <dbReference type="EC" id="1.1.1.25"/>
    </reaction>
</comment>
<feature type="binding site" evidence="9">
    <location>
        <position position="107"/>
    </location>
    <ligand>
        <name>shikimate</name>
        <dbReference type="ChEBI" id="CHEBI:36208"/>
    </ligand>
</feature>
<evidence type="ECO:0000256" key="8">
    <source>
        <dbReference type="ARBA" id="ARBA00060613"/>
    </source>
</evidence>
<evidence type="ECO:0000256" key="9">
    <source>
        <dbReference type="HAMAP-Rule" id="MF_00222"/>
    </source>
</evidence>
<dbReference type="Pfam" id="PF08501">
    <property type="entry name" value="Shikimate_dh_N"/>
    <property type="match status" value="1"/>
</dbReference>
<dbReference type="GO" id="GO:0004764">
    <property type="term" value="F:shikimate 3-dehydrogenase (NADP+) activity"/>
    <property type="evidence" value="ECO:0007669"/>
    <property type="project" value="UniProtKB-UniRule"/>
</dbReference>
<feature type="binding site" evidence="9">
    <location>
        <position position="248"/>
    </location>
    <ligand>
        <name>NADP(+)</name>
        <dbReference type="ChEBI" id="CHEBI:58349"/>
    </ligand>
</feature>
<evidence type="ECO:0000256" key="7">
    <source>
        <dbReference type="ARBA" id="ARBA00049442"/>
    </source>
</evidence>
<sequence length="280" mass="31542">MILDGQTKVYGIFGYPVKHSKSPTFQTAAFLHLGINAVYVPFEVNPNDLEKAVESLKVLKIAGVNITIPHKENVINYVNELSEEVKIIKAANTIKNIDGYLIAYNTDWIGFVEGLKELEPNLEDKRVLVIGAGGSSRAVVYGLLRENVDKIYLANRTLPKVYNLIQEYKSHFRIIDKIITPISLQDIEGFLNNVDIIVNTTSVGLNDEDFPLFDYSLLKDSHIVVDIIYKETKLLKVAKEKGCKHQNGFPMLIYQGAKSFEIWTGQKAPVEIMKKSLNLE</sequence>
<evidence type="ECO:0000256" key="5">
    <source>
        <dbReference type="ARBA" id="ARBA00023002"/>
    </source>
</evidence>
<dbReference type="GO" id="GO:0008652">
    <property type="term" value="P:amino acid biosynthetic process"/>
    <property type="evidence" value="ECO:0007669"/>
    <property type="project" value="UniProtKB-KW"/>
</dbReference>